<feature type="non-terminal residue" evidence="1">
    <location>
        <position position="1"/>
    </location>
</feature>
<accession>A0AAV5WPR4</accession>
<reference evidence="1" key="1">
    <citation type="submission" date="2023-10" db="EMBL/GenBank/DDBJ databases">
        <title>Genome assembly of Pristionchus species.</title>
        <authorList>
            <person name="Yoshida K."/>
            <person name="Sommer R.J."/>
        </authorList>
    </citation>
    <scope>NUCLEOTIDE SEQUENCE</scope>
    <source>
        <strain evidence="1">RS5133</strain>
    </source>
</reference>
<proteinExistence type="predicted"/>
<comment type="caution">
    <text evidence="1">The sequence shown here is derived from an EMBL/GenBank/DDBJ whole genome shotgun (WGS) entry which is preliminary data.</text>
</comment>
<dbReference type="AlphaFoldDB" id="A0AAV5WPR4"/>
<gene>
    <name evidence="1" type="ORF">PFISCL1PPCAC_23817</name>
</gene>
<keyword evidence="2" id="KW-1185">Reference proteome</keyword>
<name>A0AAV5WPR4_9BILA</name>
<evidence type="ECO:0008006" key="3">
    <source>
        <dbReference type="Google" id="ProtNLM"/>
    </source>
</evidence>
<dbReference type="Proteomes" id="UP001432322">
    <property type="component" value="Unassembled WGS sequence"/>
</dbReference>
<organism evidence="1 2">
    <name type="scientific">Pristionchus fissidentatus</name>
    <dbReference type="NCBI Taxonomy" id="1538716"/>
    <lineage>
        <taxon>Eukaryota</taxon>
        <taxon>Metazoa</taxon>
        <taxon>Ecdysozoa</taxon>
        <taxon>Nematoda</taxon>
        <taxon>Chromadorea</taxon>
        <taxon>Rhabditida</taxon>
        <taxon>Rhabditina</taxon>
        <taxon>Diplogasteromorpha</taxon>
        <taxon>Diplogasteroidea</taxon>
        <taxon>Neodiplogasteridae</taxon>
        <taxon>Pristionchus</taxon>
    </lineage>
</organism>
<dbReference type="EMBL" id="BTSY01000006">
    <property type="protein sequence ID" value="GMT32520.1"/>
    <property type="molecule type" value="Genomic_DNA"/>
</dbReference>
<evidence type="ECO:0000313" key="1">
    <source>
        <dbReference type="EMBL" id="GMT32520.1"/>
    </source>
</evidence>
<feature type="non-terminal residue" evidence="1">
    <location>
        <position position="86"/>
    </location>
</feature>
<protein>
    <recommendedName>
        <fullName evidence="3">DUF47 family protein</fullName>
    </recommendedName>
</protein>
<sequence length="86" mass="10020">FSSSDRLGNVLIRAFELLKDLTKNGIDKQNLKFAIESLEIDRKRVRKYDDQSESELRDFVYGLSESIEDAMESLLDFNEEMIQSII</sequence>
<evidence type="ECO:0000313" key="2">
    <source>
        <dbReference type="Proteomes" id="UP001432322"/>
    </source>
</evidence>